<evidence type="ECO:0000313" key="4">
    <source>
        <dbReference type="EMBL" id="MXP30242.1"/>
    </source>
</evidence>
<dbReference type="AlphaFoldDB" id="A0A845AQ75"/>
<dbReference type="Pfam" id="PF03061">
    <property type="entry name" value="4HBT"/>
    <property type="match status" value="1"/>
</dbReference>
<protein>
    <submittedName>
        <fullName evidence="5">Hotdog fold thioesterase</fullName>
    </submittedName>
</protein>
<dbReference type="OrthoDB" id="7061558at2"/>
<evidence type="ECO:0000313" key="6">
    <source>
        <dbReference type="Proteomes" id="UP000446786"/>
    </source>
</evidence>
<dbReference type="InterPro" id="IPR039298">
    <property type="entry name" value="ACOT13"/>
</dbReference>
<dbReference type="InterPro" id="IPR029069">
    <property type="entry name" value="HotDog_dom_sf"/>
</dbReference>
<dbReference type="CDD" id="cd03443">
    <property type="entry name" value="PaaI_thioesterase"/>
    <property type="match status" value="1"/>
</dbReference>
<dbReference type="InterPro" id="IPR006683">
    <property type="entry name" value="Thioestr_dom"/>
</dbReference>
<dbReference type="GO" id="GO:0047617">
    <property type="term" value="F:fatty acyl-CoA hydrolase activity"/>
    <property type="evidence" value="ECO:0007669"/>
    <property type="project" value="InterPro"/>
</dbReference>
<dbReference type="Proteomes" id="UP000446786">
    <property type="component" value="Unassembled WGS sequence"/>
</dbReference>
<proteinExistence type="inferred from homology"/>
<dbReference type="NCBIfam" id="TIGR00369">
    <property type="entry name" value="unchar_dom_1"/>
    <property type="match status" value="1"/>
</dbReference>
<feature type="domain" description="Thioesterase" evidence="3">
    <location>
        <begin position="49"/>
        <end position="122"/>
    </location>
</feature>
<dbReference type="Gene3D" id="3.10.129.10">
    <property type="entry name" value="Hotdog Thioesterase"/>
    <property type="match status" value="1"/>
</dbReference>
<dbReference type="EMBL" id="WTYE01000001">
    <property type="protein sequence ID" value="MXP30242.1"/>
    <property type="molecule type" value="Genomic_DNA"/>
</dbReference>
<keyword evidence="2" id="KW-0378">Hydrolase</keyword>
<organism evidence="5 6">
    <name type="scientific">Parerythrobacter jejuensis</name>
    <dbReference type="NCBI Taxonomy" id="795812"/>
    <lineage>
        <taxon>Bacteria</taxon>
        <taxon>Pseudomonadati</taxon>
        <taxon>Pseudomonadota</taxon>
        <taxon>Alphaproteobacteria</taxon>
        <taxon>Sphingomonadales</taxon>
        <taxon>Erythrobacteraceae</taxon>
        <taxon>Parerythrobacter</taxon>
    </lineage>
</organism>
<evidence type="ECO:0000259" key="3">
    <source>
        <dbReference type="Pfam" id="PF03061"/>
    </source>
</evidence>
<evidence type="ECO:0000256" key="2">
    <source>
        <dbReference type="ARBA" id="ARBA00022801"/>
    </source>
</evidence>
<keyword evidence="6" id="KW-1185">Reference proteome</keyword>
<evidence type="ECO:0000313" key="5">
    <source>
        <dbReference type="EMBL" id="MXP33002.1"/>
    </source>
</evidence>
<dbReference type="SUPFAM" id="SSF54637">
    <property type="entry name" value="Thioesterase/thiol ester dehydrase-isomerase"/>
    <property type="match status" value="1"/>
</dbReference>
<evidence type="ECO:0000256" key="1">
    <source>
        <dbReference type="ARBA" id="ARBA00008324"/>
    </source>
</evidence>
<dbReference type="InterPro" id="IPR003736">
    <property type="entry name" value="PAAI_dom"/>
</dbReference>
<dbReference type="EMBL" id="WTYE01000001">
    <property type="protein sequence ID" value="MXP33002.1"/>
    <property type="molecule type" value="Genomic_DNA"/>
</dbReference>
<dbReference type="PANTHER" id="PTHR21660:SF1">
    <property type="entry name" value="ACYL-COENZYME A THIOESTERASE 13"/>
    <property type="match status" value="1"/>
</dbReference>
<sequence>MSNPPDGFSAAQFDTTFLDLSGPYFLKEEAGHTLVGMRVAENHVNYLDIAHGGVLTTFADVGLSYQVHASETPRLAVVTNTLTTNFLAGAKLGDWLVAECRVDRIGKRIAYTSGSIRRGEDVIMTMTGVFTILRKG</sequence>
<name>A0A845AQ75_9SPHN</name>
<comment type="similarity">
    <text evidence="1">Belongs to the thioesterase PaaI family.</text>
</comment>
<accession>A0A845AQ75</accession>
<gene>
    <name evidence="4" type="ORF">GRI94_00225</name>
    <name evidence="5" type="ORF">GRI94_14315</name>
</gene>
<dbReference type="RefSeq" id="WP_160777810.1">
    <property type="nucleotide sequence ID" value="NZ_BAAAZF010000001.1"/>
</dbReference>
<reference evidence="5 6" key="1">
    <citation type="submission" date="2019-12" db="EMBL/GenBank/DDBJ databases">
        <title>Genomic-based taxomic classification of the family Erythrobacteraceae.</title>
        <authorList>
            <person name="Xu L."/>
        </authorList>
    </citation>
    <scope>NUCLEOTIDE SEQUENCE [LARGE SCALE GENOMIC DNA]</scope>
    <source>
        <strain evidence="5 6">JCM 16677</strain>
    </source>
</reference>
<comment type="caution">
    <text evidence="5">The sequence shown here is derived from an EMBL/GenBank/DDBJ whole genome shotgun (WGS) entry which is preliminary data.</text>
</comment>
<dbReference type="PANTHER" id="PTHR21660">
    <property type="entry name" value="THIOESTERASE SUPERFAMILY MEMBER-RELATED"/>
    <property type="match status" value="1"/>
</dbReference>